<dbReference type="Proteomes" id="UP000474757">
    <property type="component" value="Unassembled WGS sequence"/>
</dbReference>
<gene>
    <name evidence="3" type="ORF">GZA08_14290</name>
</gene>
<accession>A0A6B2K5R0</accession>
<comment type="caution">
    <text evidence="3">The sequence shown here is derived from an EMBL/GenBank/DDBJ whole genome shotgun (WGS) entry which is preliminary data.</text>
</comment>
<keyword evidence="4" id="KW-1185">Reference proteome</keyword>
<organism evidence="3 4">
    <name type="scientific">Pseudoroseicyclus tamaricis</name>
    <dbReference type="NCBI Taxonomy" id="2705421"/>
    <lineage>
        <taxon>Bacteria</taxon>
        <taxon>Pseudomonadati</taxon>
        <taxon>Pseudomonadota</taxon>
        <taxon>Alphaproteobacteria</taxon>
        <taxon>Rhodobacterales</taxon>
        <taxon>Paracoccaceae</taxon>
        <taxon>Pseudoroseicyclus</taxon>
    </lineage>
</organism>
<reference evidence="3 4" key="1">
    <citation type="submission" date="2020-02" db="EMBL/GenBank/DDBJ databases">
        <title>Pseudoroseicyclus tamarix, sp. nov., isolated from offshore sediment of a Tamarix chinensis forest.</title>
        <authorList>
            <person name="Gai Y."/>
        </authorList>
    </citation>
    <scope>NUCLEOTIDE SEQUENCE [LARGE SCALE GENOMIC DNA]</scope>
    <source>
        <strain evidence="3 4">CLL3-39</strain>
    </source>
</reference>
<protein>
    <submittedName>
        <fullName evidence="3">VOC family protein</fullName>
    </submittedName>
</protein>
<dbReference type="InterPro" id="IPR004360">
    <property type="entry name" value="Glyas_Fos-R_dOase_dom"/>
</dbReference>
<dbReference type="PROSITE" id="PS51819">
    <property type="entry name" value="VOC"/>
    <property type="match status" value="1"/>
</dbReference>
<evidence type="ECO:0000259" key="2">
    <source>
        <dbReference type="PROSITE" id="PS51819"/>
    </source>
</evidence>
<dbReference type="EMBL" id="JAAGAB010000003">
    <property type="protein sequence ID" value="NDV02136.1"/>
    <property type="molecule type" value="Genomic_DNA"/>
</dbReference>
<evidence type="ECO:0000313" key="3">
    <source>
        <dbReference type="EMBL" id="NDV02136.1"/>
    </source>
</evidence>
<dbReference type="Pfam" id="PF00903">
    <property type="entry name" value="Glyoxalase"/>
    <property type="match status" value="1"/>
</dbReference>
<proteinExistence type="predicted"/>
<feature type="region of interest" description="Disordered" evidence="1">
    <location>
        <begin position="107"/>
        <end position="132"/>
    </location>
</feature>
<evidence type="ECO:0000256" key="1">
    <source>
        <dbReference type="SAM" id="MobiDB-lite"/>
    </source>
</evidence>
<dbReference type="SUPFAM" id="SSF54593">
    <property type="entry name" value="Glyoxalase/Bleomycin resistance protein/Dihydroxybiphenyl dioxygenase"/>
    <property type="match status" value="1"/>
</dbReference>
<feature type="compositionally biased region" description="Low complexity" evidence="1">
    <location>
        <begin position="115"/>
        <end position="132"/>
    </location>
</feature>
<evidence type="ECO:0000313" key="4">
    <source>
        <dbReference type="Proteomes" id="UP000474757"/>
    </source>
</evidence>
<dbReference type="InterPro" id="IPR029068">
    <property type="entry name" value="Glyas_Bleomycin-R_OHBP_Dase"/>
</dbReference>
<feature type="domain" description="VOC" evidence="2">
    <location>
        <begin position="4"/>
        <end position="116"/>
    </location>
</feature>
<name>A0A6B2K5R0_9RHOB</name>
<dbReference type="InterPro" id="IPR037523">
    <property type="entry name" value="VOC_core"/>
</dbReference>
<sequence>MRVGVGRLLLYVRDIAATTDFYARLFGYEAVTQARDRIVELRPAGPGLPLLLHPAAKGQRSGQAQVKLVFDVEDVPGFVAAAAERGIPFGTVHDAGGYLFANARDPAGNSVSVSGRAHAGQEAGGAAAARKG</sequence>
<dbReference type="AlphaFoldDB" id="A0A6B2K5R0"/>
<dbReference type="Gene3D" id="3.10.180.10">
    <property type="entry name" value="2,3-Dihydroxybiphenyl 1,2-Dioxygenase, domain 1"/>
    <property type="match status" value="1"/>
</dbReference>